<name>A0A0M8ZYS8_9HYME</name>
<dbReference type="GO" id="GO:0005814">
    <property type="term" value="C:centriole"/>
    <property type="evidence" value="ECO:0007669"/>
    <property type="project" value="TreeGrafter"/>
</dbReference>
<proteinExistence type="predicted"/>
<dbReference type="GO" id="GO:0060271">
    <property type="term" value="P:cilium assembly"/>
    <property type="evidence" value="ECO:0007669"/>
    <property type="project" value="TreeGrafter"/>
</dbReference>
<dbReference type="Proteomes" id="UP000053105">
    <property type="component" value="Unassembled WGS sequence"/>
</dbReference>
<feature type="coiled-coil region" evidence="1">
    <location>
        <begin position="19"/>
        <end position="102"/>
    </location>
</feature>
<dbReference type="EMBL" id="KQ435794">
    <property type="protein sequence ID" value="KOX73677.1"/>
    <property type="molecule type" value="Genomic_DNA"/>
</dbReference>
<feature type="coiled-coil region" evidence="1">
    <location>
        <begin position="129"/>
        <end position="240"/>
    </location>
</feature>
<gene>
    <name evidence="2" type="ORF">WN51_13755</name>
</gene>
<dbReference type="OrthoDB" id="551053at2759"/>
<dbReference type="STRING" id="166423.A0A0M8ZYS8"/>
<keyword evidence="3" id="KW-1185">Reference proteome</keyword>
<feature type="coiled-coil region" evidence="1">
    <location>
        <begin position="583"/>
        <end position="617"/>
    </location>
</feature>
<sequence>MLDTEYDDAQKQSEQNTLLEEQYAIVENLKQELQFCKIEQHNIRTELEILRNENQKINDIKESLNSIHLEECGNEDAHKKEIQNLQERIMLLETEKASALQLWHISLDTVSALEDQLKGLDGKGTKFYQEQANAIKESYSEAIKMLEEKLALARNNFIKHQTLYENSKERINSLTKEKDEVLEKYKNLQTSAQDKDRNNQLTIETLKQELAHAKMETDKILQTKLQLEKKLNEVKAYTENVMERDKETKTKVAEAIELIESAVREKDLALHRESLVLEEKARLEQRLNVIANEYDAKIQELNKKTRDEIELNTKKYLTEINELNTELKAKTIVAEKAQRELKFIEEELNKIRRDSSIKVLEYEQKAKRMELQLQVYDETLAKNKYDIEIKQLKEKILILEDKLGTSNDKLQKLEHQQTNNIQDQKKIAAYENKDVMKQYSDLENQLAKTLGDKENLVLQLKSLKNDFEYEIQKRDNERHSLENKIQELEVNLHKATCTKDNKFKDGITDEINPYLKNKPSFDIKVENKCHCCQSAVSDHVNKLQEKFDRKTKELINHVQVHQKLSKKWRDEAKSLTVKFHGKSKELRGKISTLQKENNELNTELLNCKQQLAQHAIEDIQSAYSLDTMQASIDLETYAFPDKLACCNTAVWSILSSPGIDCTKCLPLPIGTIENPFPKIRNFLAAANKSSFVISWCSFLRPLACINLVLSSSNDINPPFL</sequence>
<reference evidence="2 3" key="1">
    <citation type="submission" date="2015-07" db="EMBL/GenBank/DDBJ databases">
        <title>The genome of Melipona quadrifasciata.</title>
        <authorList>
            <person name="Pan H."/>
            <person name="Kapheim K."/>
        </authorList>
    </citation>
    <scope>NUCLEOTIDE SEQUENCE [LARGE SCALE GENOMIC DNA]</scope>
    <source>
        <strain evidence="2">0111107301</strain>
        <tissue evidence="2">Whole body</tissue>
    </source>
</reference>
<evidence type="ECO:0000256" key="1">
    <source>
        <dbReference type="SAM" id="Coils"/>
    </source>
</evidence>
<dbReference type="PANTHER" id="PTHR35970:SF1">
    <property type="entry name" value="SODIUM CHANNEL AND CLATHRIN LINKER 1"/>
    <property type="match status" value="1"/>
</dbReference>
<dbReference type="GO" id="GO:0045162">
    <property type="term" value="P:clustering of voltage-gated sodium channels"/>
    <property type="evidence" value="ECO:0007669"/>
    <property type="project" value="InterPro"/>
</dbReference>
<dbReference type="InterPro" id="IPR038911">
    <property type="entry name" value="SCLT1"/>
</dbReference>
<protein>
    <recommendedName>
        <fullName evidence="4">Sodium channel and clathrin linker 1</fullName>
    </recommendedName>
</protein>
<accession>A0A0M8ZYS8</accession>
<keyword evidence="1" id="KW-0175">Coiled coil</keyword>
<dbReference type="AlphaFoldDB" id="A0A0M8ZYS8"/>
<dbReference type="PANTHER" id="PTHR35970">
    <property type="entry name" value="SODIUM CHANNEL AND CLATHRIN LINKER 1"/>
    <property type="match status" value="1"/>
</dbReference>
<evidence type="ECO:0000313" key="2">
    <source>
        <dbReference type="EMBL" id="KOX73677.1"/>
    </source>
</evidence>
<organism evidence="2 3">
    <name type="scientific">Melipona quadrifasciata</name>
    <dbReference type="NCBI Taxonomy" id="166423"/>
    <lineage>
        <taxon>Eukaryota</taxon>
        <taxon>Metazoa</taxon>
        <taxon>Ecdysozoa</taxon>
        <taxon>Arthropoda</taxon>
        <taxon>Hexapoda</taxon>
        <taxon>Insecta</taxon>
        <taxon>Pterygota</taxon>
        <taxon>Neoptera</taxon>
        <taxon>Endopterygota</taxon>
        <taxon>Hymenoptera</taxon>
        <taxon>Apocrita</taxon>
        <taxon>Aculeata</taxon>
        <taxon>Apoidea</taxon>
        <taxon>Anthophila</taxon>
        <taxon>Apidae</taxon>
        <taxon>Melipona</taxon>
    </lineage>
</organism>
<evidence type="ECO:0000313" key="3">
    <source>
        <dbReference type="Proteomes" id="UP000053105"/>
    </source>
</evidence>
<evidence type="ECO:0008006" key="4">
    <source>
        <dbReference type="Google" id="ProtNLM"/>
    </source>
</evidence>
<feature type="coiled-coil region" evidence="1">
    <location>
        <begin position="280"/>
        <end position="498"/>
    </location>
</feature>